<evidence type="ECO:0000313" key="3">
    <source>
        <dbReference type="Proteomes" id="UP000075809"/>
    </source>
</evidence>
<accession>A0A151WQA0</accession>
<gene>
    <name evidence="2" type="ORF">ALC60_10896</name>
</gene>
<feature type="region of interest" description="Disordered" evidence="1">
    <location>
        <begin position="117"/>
        <end position="144"/>
    </location>
</feature>
<sequence length="185" mass="21531">MYKVLKISHRSDIDDMILDSFDAIKRFLKENPVLKNRHIKNSFQLVKDLSQLNLTDDSILVSLDVVSLFTNGGHRLNFLDFNKRRKQFNINGYPLDLIFKNIKKRLISKSKLFNRTKAVSSKNRQNNKIGQIPRSAGPRNPRHPCSRLNQCCSIRSLKNLPRMHENSSIDLFTLYEINVFTLKMG</sequence>
<proteinExistence type="predicted"/>
<evidence type="ECO:0000256" key="1">
    <source>
        <dbReference type="SAM" id="MobiDB-lite"/>
    </source>
</evidence>
<evidence type="ECO:0000313" key="2">
    <source>
        <dbReference type="EMBL" id="KYQ50020.1"/>
    </source>
</evidence>
<organism evidence="2 3">
    <name type="scientific">Mycetomoellerius zeteki</name>
    <dbReference type="NCBI Taxonomy" id="64791"/>
    <lineage>
        <taxon>Eukaryota</taxon>
        <taxon>Metazoa</taxon>
        <taxon>Ecdysozoa</taxon>
        <taxon>Arthropoda</taxon>
        <taxon>Hexapoda</taxon>
        <taxon>Insecta</taxon>
        <taxon>Pterygota</taxon>
        <taxon>Neoptera</taxon>
        <taxon>Endopterygota</taxon>
        <taxon>Hymenoptera</taxon>
        <taxon>Apocrita</taxon>
        <taxon>Aculeata</taxon>
        <taxon>Formicoidea</taxon>
        <taxon>Formicidae</taxon>
        <taxon>Myrmicinae</taxon>
        <taxon>Mycetomoellerius</taxon>
    </lineage>
</organism>
<feature type="compositionally biased region" description="Polar residues" evidence="1">
    <location>
        <begin position="117"/>
        <end position="129"/>
    </location>
</feature>
<name>A0A151WQA0_9HYME</name>
<keyword evidence="3" id="KW-1185">Reference proteome</keyword>
<dbReference type="Proteomes" id="UP000075809">
    <property type="component" value="Unassembled WGS sequence"/>
</dbReference>
<reference evidence="2 3" key="1">
    <citation type="submission" date="2015-09" db="EMBL/GenBank/DDBJ databases">
        <title>Trachymyrmex zeteki WGS genome.</title>
        <authorList>
            <person name="Nygaard S."/>
            <person name="Hu H."/>
            <person name="Boomsma J."/>
            <person name="Zhang G."/>
        </authorList>
    </citation>
    <scope>NUCLEOTIDE SEQUENCE [LARGE SCALE GENOMIC DNA]</scope>
    <source>
        <strain evidence="2">Tzet28-1</strain>
        <tissue evidence="2">Whole body</tissue>
    </source>
</reference>
<protein>
    <submittedName>
        <fullName evidence="2">Uncharacterized protein</fullName>
    </submittedName>
</protein>
<dbReference type="AlphaFoldDB" id="A0A151WQA0"/>
<dbReference type="EMBL" id="KQ982843">
    <property type="protein sequence ID" value="KYQ50020.1"/>
    <property type="molecule type" value="Genomic_DNA"/>
</dbReference>